<keyword evidence="2" id="KW-1185">Reference proteome</keyword>
<evidence type="ECO:0000313" key="1">
    <source>
        <dbReference type="EMBL" id="MBW8483401.1"/>
    </source>
</evidence>
<dbReference type="GO" id="GO:0004519">
    <property type="term" value="F:endonuclease activity"/>
    <property type="evidence" value="ECO:0007669"/>
    <property type="project" value="UniProtKB-KW"/>
</dbReference>
<dbReference type="RefSeq" id="WP_220166608.1">
    <property type="nucleotide sequence ID" value="NZ_JAIBOA010000007.1"/>
</dbReference>
<dbReference type="InterPro" id="IPR038563">
    <property type="entry name" value="Endonuclease_7_sf"/>
</dbReference>
<name>A0ABS7FSW8_9ACTN</name>
<dbReference type="InterPro" id="IPR044925">
    <property type="entry name" value="His-Me_finger_sf"/>
</dbReference>
<organism evidence="1 2">
    <name type="scientific">Actinomadura parmotrematis</name>
    <dbReference type="NCBI Taxonomy" id="2864039"/>
    <lineage>
        <taxon>Bacteria</taxon>
        <taxon>Bacillati</taxon>
        <taxon>Actinomycetota</taxon>
        <taxon>Actinomycetes</taxon>
        <taxon>Streptosporangiales</taxon>
        <taxon>Thermomonosporaceae</taxon>
        <taxon>Actinomadura</taxon>
    </lineage>
</organism>
<dbReference type="EMBL" id="JAIBOA010000007">
    <property type="protein sequence ID" value="MBW8483401.1"/>
    <property type="molecule type" value="Genomic_DNA"/>
</dbReference>
<dbReference type="Pfam" id="PF02945">
    <property type="entry name" value="Endonuclease_7"/>
    <property type="match status" value="2"/>
</dbReference>
<dbReference type="Gene3D" id="3.40.1800.10">
    <property type="entry name" value="His-Me finger endonucleases"/>
    <property type="match status" value="2"/>
</dbReference>
<accession>A0ABS7FSW8</accession>
<keyword evidence="1" id="KW-0255">Endonuclease</keyword>
<dbReference type="SUPFAM" id="SSF54060">
    <property type="entry name" value="His-Me finger endonucleases"/>
    <property type="match status" value="2"/>
</dbReference>
<protein>
    <submittedName>
        <fullName evidence="1">Endonuclease VII domain-containing protein</fullName>
    </submittedName>
</protein>
<keyword evidence="1" id="KW-0378">Hydrolase</keyword>
<keyword evidence="1" id="KW-0540">Nuclease</keyword>
<evidence type="ECO:0000313" key="2">
    <source>
        <dbReference type="Proteomes" id="UP000774570"/>
    </source>
</evidence>
<comment type="caution">
    <text evidence="1">The sequence shown here is derived from an EMBL/GenBank/DDBJ whole genome shotgun (WGS) entry which is preliminary data.</text>
</comment>
<gene>
    <name evidence="1" type="ORF">K1Y72_13530</name>
</gene>
<reference evidence="1 2" key="1">
    <citation type="submission" date="2021-07" db="EMBL/GenBank/DDBJ databases">
        <title>Actinomadura sp. PM05-2 isolated from lichen.</title>
        <authorList>
            <person name="Somphong A."/>
            <person name="Phongsopitanun W."/>
            <person name="Tanasupawat S."/>
            <person name="Peongsungnone V."/>
        </authorList>
    </citation>
    <scope>NUCLEOTIDE SEQUENCE [LARGE SCALE GENOMIC DNA]</scope>
    <source>
        <strain evidence="1 2">PM05-2</strain>
    </source>
</reference>
<dbReference type="InterPro" id="IPR004211">
    <property type="entry name" value="Endonuclease_7"/>
</dbReference>
<sequence length="383" mass="42242">MSESKQCRDCGQVKPAAEFWKRKASKDGLSLYCRECFGLRNAASYRGKRAVEGKRTRAYRRYSAVPEGMKYCAGGETTKPVDAFGRNKATSSGLTAYCRPCHSRVMAENKARKYGGQRFYLMGLRYGLSKDRYHDALSAQAGRCVICLQAVAEHIDHDHVTGSYRGLLCFRCNGALGQFGDDLQRMGEAADYLEGRGSFARRMLLDHGAVFFDGHARRCEERRAGRRASRQGSSRHYRLRARYGITEQEADALAAMQHGYCAICCDREAKHVDHCHDTQLVRGVLCAGCNTGMGQLRDDPGVLRRAVAYLERTLISEVPAAGGGSRLSFTIPDADPASVPTDGWRAVFEADAAARKVARDVAEVAERAEHDWSSLIGSLAGET</sequence>
<dbReference type="Proteomes" id="UP000774570">
    <property type="component" value="Unassembled WGS sequence"/>
</dbReference>
<proteinExistence type="predicted"/>